<keyword evidence="1" id="KW-0677">Repeat</keyword>
<protein>
    <submittedName>
        <fullName evidence="4">EF-hand pair protein</fullName>
    </submittedName>
</protein>
<evidence type="ECO:0000256" key="1">
    <source>
        <dbReference type="ARBA" id="ARBA00022737"/>
    </source>
</evidence>
<dbReference type="InParanoid" id="Q23YC0"/>
<accession>Q23YC0</accession>
<dbReference type="InterPro" id="IPR002048">
    <property type="entry name" value="EF_hand_dom"/>
</dbReference>
<dbReference type="InterPro" id="IPR050145">
    <property type="entry name" value="Centrin_CML-like"/>
</dbReference>
<feature type="domain" description="EF-hand" evidence="3">
    <location>
        <begin position="42"/>
        <end position="69"/>
    </location>
</feature>
<dbReference type="RefSeq" id="XP_001021789.2">
    <property type="nucleotide sequence ID" value="XM_001021789.3"/>
</dbReference>
<dbReference type="SMART" id="SM00054">
    <property type="entry name" value="EFh"/>
    <property type="match status" value="4"/>
</dbReference>
<gene>
    <name evidence="4" type="ORF">TTHERM_00899430</name>
</gene>
<evidence type="ECO:0000259" key="3">
    <source>
        <dbReference type="PROSITE" id="PS50222"/>
    </source>
</evidence>
<dbReference type="GeneID" id="7846181"/>
<organism evidence="4 5">
    <name type="scientific">Tetrahymena thermophila (strain SB210)</name>
    <dbReference type="NCBI Taxonomy" id="312017"/>
    <lineage>
        <taxon>Eukaryota</taxon>
        <taxon>Sar</taxon>
        <taxon>Alveolata</taxon>
        <taxon>Ciliophora</taxon>
        <taxon>Intramacronucleata</taxon>
        <taxon>Oligohymenophorea</taxon>
        <taxon>Hymenostomatida</taxon>
        <taxon>Tetrahymenina</taxon>
        <taxon>Tetrahymenidae</taxon>
        <taxon>Tetrahymena</taxon>
    </lineage>
</organism>
<dbReference type="Pfam" id="PF13833">
    <property type="entry name" value="EF-hand_8"/>
    <property type="match status" value="1"/>
</dbReference>
<evidence type="ECO:0000256" key="2">
    <source>
        <dbReference type="ARBA" id="ARBA00022837"/>
    </source>
</evidence>
<dbReference type="InterPro" id="IPR011992">
    <property type="entry name" value="EF-hand-dom_pair"/>
</dbReference>
<dbReference type="Gene3D" id="1.10.238.10">
    <property type="entry name" value="EF-hand"/>
    <property type="match status" value="3"/>
</dbReference>
<dbReference type="PANTHER" id="PTHR23050">
    <property type="entry name" value="CALCIUM BINDING PROTEIN"/>
    <property type="match status" value="1"/>
</dbReference>
<sequence length="743" mass="87540">MKSFKLQLQIASLLKSIVDRQRQISSYRRNLLELVGFTPYFAFCLVDVNKNKYITNKELSDFLKQSSFYKSEKEISDYLQFRTQNETLLSYNEFCQLVQSHPKQVVECSLEVQNTQREKIKQSLAKFFDLLIESHTIIKKLKKDITNDSNLDYYELQILLDPENQNNITFERIKKFMDECSKPFQQEDFQFLIQHVSLSSERLKFKDFLNYMSDKKVTSVVVTNRSRSSSPQKDQSRYTLYESLREDTINPNHTQSFAHTQNSLYQRSTYDSKFRESPSKIYNNNQSYSSSYIRNSPQKVNFDKTNYSSSISSSYYSPQNNRNQNMSYTQQVSRLYSPSHQQQQQQYQYNSQKIALNNNSYGCPNCSTTSPQQNYNFSTADGNQFSSSLSNFRKSPTKNEKYEPSLFKDPSIYYKKEQSDLFQQQLNTTLNNMTRIPNQDYSTSKIQFTNFKTNNEQDTINLSPREVDNLQRTGQLYQTQDIRLQTPISPMKQQQQLQQSSIHMNDSYMRQTDSFMKTKYSSFVRNSTSSIVEFLDIVKQITEIEEEIEDSKKQLARNLSFSPINLFKAFDSEGQSYLRFSKFCELLSSINIKFNDQEIGMIFSRIETDKDGFLSKDEFNEVFKPCDNDYIELFKNKPIELQEITAQESREIRFIMTKILDREKILKKQMQQLRSSPNFEKFSIFNALDENQDGQVNLAELAQAFRNYNILLKQSSVKLLFNLMDLDHNGLVRYAEFLEFIQS</sequence>
<dbReference type="EMBL" id="GG662601">
    <property type="protein sequence ID" value="EAS01544.2"/>
    <property type="molecule type" value="Genomic_DNA"/>
</dbReference>
<keyword evidence="2" id="KW-0106">Calcium</keyword>
<evidence type="ECO:0000313" key="5">
    <source>
        <dbReference type="Proteomes" id="UP000009168"/>
    </source>
</evidence>
<reference evidence="5" key="1">
    <citation type="journal article" date="2006" name="PLoS Biol.">
        <title>Macronuclear genome sequence of the ciliate Tetrahymena thermophila, a model eukaryote.</title>
        <authorList>
            <person name="Eisen J.A."/>
            <person name="Coyne R.S."/>
            <person name="Wu M."/>
            <person name="Wu D."/>
            <person name="Thiagarajan M."/>
            <person name="Wortman J.R."/>
            <person name="Badger J.H."/>
            <person name="Ren Q."/>
            <person name="Amedeo P."/>
            <person name="Jones K.M."/>
            <person name="Tallon L.J."/>
            <person name="Delcher A.L."/>
            <person name="Salzberg S.L."/>
            <person name="Silva J.C."/>
            <person name="Haas B.J."/>
            <person name="Majoros W.H."/>
            <person name="Farzad M."/>
            <person name="Carlton J.M."/>
            <person name="Smith R.K. Jr."/>
            <person name="Garg J."/>
            <person name="Pearlman R.E."/>
            <person name="Karrer K.M."/>
            <person name="Sun L."/>
            <person name="Manning G."/>
            <person name="Elde N.C."/>
            <person name="Turkewitz A.P."/>
            <person name="Asai D.J."/>
            <person name="Wilkes D.E."/>
            <person name="Wang Y."/>
            <person name="Cai H."/>
            <person name="Collins K."/>
            <person name="Stewart B.A."/>
            <person name="Lee S.R."/>
            <person name="Wilamowska K."/>
            <person name="Weinberg Z."/>
            <person name="Ruzzo W.L."/>
            <person name="Wloga D."/>
            <person name="Gaertig J."/>
            <person name="Frankel J."/>
            <person name="Tsao C.-C."/>
            <person name="Gorovsky M.A."/>
            <person name="Keeling P.J."/>
            <person name="Waller R.F."/>
            <person name="Patron N.J."/>
            <person name="Cherry J.M."/>
            <person name="Stover N.A."/>
            <person name="Krieger C.J."/>
            <person name="del Toro C."/>
            <person name="Ryder H.F."/>
            <person name="Williamson S.C."/>
            <person name="Barbeau R.A."/>
            <person name="Hamilton E.P."/>
            <person name="Orias E."/>
        </authorList>
    </citation>
    <scope>NUCLEOTIDE SEQUENCE [LARGE SCALE GENOMIC DNA]</scope>
    <source>
        <strain evidence="5">SB210</strain>
    </source>
</reference>
<keyword evidence="5" id="KW-1185">Reference proteome</keyword>
<dbReference type="PROSITE" id="PS50222">
    <property type="entry name" value="EF_HAND_2"/>
    <property type="match status" value="3"/>
</dbReference>
<dbReference type="InterPro" id="IPR018247">
    <property type="entry name" value="EF_Hand_1_Ca_BS"/>
</dbReference>
<dbReference type="HOGENOM" id="CLU_374091_0_0_1"/>
<feature type="domain" description="EF-hand" evidence="3">
    <location>
        <begin position="594"/>
        <end position="629"/>
    </location>
</feature>
<dbReference type="SUPFAM" id="SSF47473">
    <property type="entry name" value="EF-hand"/>
    <property type="match status" value="2"/>
</dbReference>
<name>Q23YC0_TETTS</name>
<dbReference type="OrthoDB" id="191686at2759"/>
<dbReference type="PROSITE" id="PS00018">
    <property type="entry name" value="EF_HAND_1"/>
    <property type="match status" value="2"/>
</dbReference>
<evidence type="ECO:0000313" key="4">
    <source>
        <dbReference type="EMBL" id="EAS01544.2"/>
    </source>
</evidence>
<dbReference type="Pfam" id="PF13499">
    <property type="entry name" value="EF-hand_7"/>
    <property type="match status" value="1"/>
</dbReference>
<proteinExistence type="predicted"/>
<feature type="domain" description="EF-hand" evidence="3">
    <location>
        <begin position="684"/>
        <end position="711"/>
    </location>
</feature>
<dbReference type="GO" id="GO:0005509">
    <property type="term" value="F:calcium ion binding"/>
    <property type="evidence" value="ECO:0007669"/>
    <property type="project" value="InterPro"/>
</dbReference>
<dbReference type="Proteomes" id="UP000009168">
    <property type="component" value="Unassembled WGS sequence"/>
</dbReference>
<dbReference type="AlphaFoldDB" id="Q23YC0"/>
<dbReference type="KEGG" id="tet:TTHERM_00899430"/>
<dbReference type="CDD" id="cd00051">
    <property type="entry name" value="EFh"/>
    <property type="match status" value="2"/>
</dbReference>